<dbReference type="EMBL" id="FTMP01000003">
    <property type="protein sequence ID" value="SIQ34960.1"/>
    <property type="molecule type" value="Genomic_DNA"/>
</dbReference>
<evidence type="ECO:0000256" key="1">
    <source>
        <dbReference type="ARBA" id="ARBA00004127"/>
    </source>
</evidence>
<sequence length="143" mass="16079">MNSSWGGARYLTMARRLLESGRLPGLLRAVANKGERSARFARVRDDLNLLLGLCAAWWRGEYRAVGRQALLSVVAALLYFLAPLDMVPDWLPGAGLLDDLAVLAWVMRTWAAELDAYRAWREARPAEQLKQVEALPRSDEEAR</sequence>
<protein>
    <submittedName>
        <fullName evidence="6">Uncharacterized membrane protein YkvA, DUF1232 family</fullName>
    </submittedName>
</protein>
<evidence type="ECO:0000313" key="6">
    <source>
        <dbReference type="EMBL" id="SIQ34960.1"/>
    </source>
</evidence>
<evidence type="ECO:0000256" key="3">
    <source>
        <dbReference type="ARBA" id="ARBA00022989"/>
    </source>
</evidence>
<organism evidence="6 7">
    <name type="scientific">Aquipseudomonas alcaligenes</name>
    <name type="common">Pseudomonas alcaligenes</name>
    <dbReference type="NCBI Taxonomy" id="43263"/>
    <lineage>
        <taxon>Bacteria</taxon>
        <taxon>Pseudomonadati</taxon>
        <taxon>Pseudomonadota</taxon>
        <taxon>Gammaproteobacteria</taxon>
        <taxon>Pseudomonadales</taxon>
        <taxon>Pseudomonadaceae</taxon>
        <taxon>Aquipseudomonas</taxon>
    </lineage>
</organism>
<dbReference type="Pfam" id="PF06803">
    <property type="entry name" value="DUF1232"/>
    <property type="match status" value="1"/>
</dbReference>
<evidence type="ECO:0000256" key="4">
    <source>
        <dbReference type="ARBA" id="ARBA00023136"/>
    </source>
</evidence>
<dbReference type="InterPro" id="IPR010652">
    <property type="entry name" value="DUF1232"/>
</dbReference>
<name>A0A1N6S1L7_AQUAC</name>
<comment type="subcellular location">
    <subcellularLocation>
        <location evidence="1">Endomembrane system</location>
        <topology evidence="1">Multi-pass membrane protein</topology>
    </subcellularLocation>
</comment>
<keyword evidence="2" id="KW-0812">Transmembrane</keyword>
<evidence type="ECO:0000256" key="2">
    <source>
        <dbReference type="ARBA" id="ARBA00022692"/>
    </source>
</evidence>
<dbReference type="AlphaFoldDB" id="A0A1N6S1L7"/>
<accession>A0A1N6S1L7</accession>
<dbReference type="GO" id="GO:0012505">
    <property type="term" value="C:endomembrane system"/>
    <property type="evidence" value="ECO:0007669"/>
    <property type="project" value="UniProtKB-SubCell"/>
</dbReference>
<reference evidence="6 7" key="1">
    <citation type="submission" date="2017-01" db="EMBL/GenBank/DDBJ databases">
        <authorList>
            <person name="Mah S.A."/>
            <person name="Swanson W.J."/>
            <person name="Moy G.W."/>
            <person name="Vacquier V.D."/>
        </authorList>
    </citation>
    <scope>NUCLEOTIDE SEQUENCE [LARGE SCALE GENOMIC DNA]</scope>
    <source>
        <strain evidence="6 7">RU36E</strain>
    </source>
</reference>
<feature type="domain" description="DUF1232" evidence="5">
    <location>
        <begin position="70"/>
        <end position="105"/>
    </location>
</feature>
<evidence type="ECO:0000313" key="7">
    <source>
        <dbReference type="Proteomes" id="UP000185841"/>
    </source>
</evidence>
<keyword evidence="4" id="KW-0472">Membrane</keyword>
<keyword evidence="3" id="KW-1133">Transmembrane helix</keyword>
<dbReference type="Proteomes" id="UP000185841">
    <property type="component" value="Unassembled WGS sequence"/>
</dbReference>
<evidence type="ECO:0000259" key="5">
    <source>
        <dbReference type="Pfam" id="PF06803"/>
    </source>
</evidence>
<gene>
    <name evidence="6" type="ORF">SAMN05878282_103303</name>
</gene>
<proteinExistence type="predicted"/>
<dbReference type="RefSeq" id="WP_076426271.1">
    <property type="nucleotide sequence ID" value="NZ_FTMP01000003.1"/>
</dbReference>